<organism evidence="1 2">
    <name type="scientific">Araneus ventricosus</name>
    <name type="common">Orbweaver spider</name>
    <name type="synonym">Epeira ventricosa</name>
    <dbReference type="NCBI Taxonomy" id="182803"/>
    <lineage>
        <taxon>Eukaryota</taxon>
        <taxon>Metazoa</taxon>
        <taxon>Ecdysozoa</taxon>
        <taxon>Arthropoda</taxon>
        <taxon>Chelicerata</taxon>
        <taxon>Arachnida</taxon>
        <taxon>Araneae</taxon>
        <taxon>Araneomorphae</taxon>
        <taxon>Entelegynae</taxon>
        <taxon>Araneoidea</taxon>
        <taxon>Araneidae</taxon>
        <taxon>Araneus</taxon>
    </lineage>
</organism>
<evidence type="ECO:0000313" key="2">
    <source>
        <dbReference type="Proteomes" id="UP000499080"/>
    </source>
</evidence>
<dbReference type="AlphaFoldDB" id="A0A4Y2ATC0"/>
<dbReference type="EMBL" id="BGPR01000028">
    <property type="protein sequence ID" value="GBL82376.1"/>
    <property type="molecule type" value="Genomic_DNA"/>
</dbReference>
<dbReference type="Proteomes" id="UP000499080">
    <property type="component" value="Unassembled WGS sequence"/>
</dbReference>
<reference evidence="1 2" key="1">
    <citation type="journal article" date="2019" name="Sci. Rep.">
        <title>Orb-weaving spider Araneus ventricosus genome elucidates the spidroin gene catalogue.</title>
        <authorList>
            <person name="Kono N."/>
            <person name="Nakamura H."/>
            <person name="Ohtoshi R."/>
            <person name="Moran D.A.P."/>
            <person name="Shinohara A."/>
            <person name="Yoshida Y."/>
            <person name="Fujiwara M."/>
            <person name="Mori M."/>
            <person name="Tomita M."/>
            <person name="Arakawa K."/>
        </authorList>
    </citation>
    <scope>NUCLEOTIDE SEQUENCE [LARGE SCALE GENOMIC DNA]</scope>
</reference>
<protein>
    <recommendedName>
        <fullName evidence="3">DDE-1 domain-containing protein</fullName>
    </recommendedName>
</protein>
<evidence type="ECO:0000313" key="1">
    <source>
        <dbReference type="EMBL" id="GBL82376.1"/>
    </source>
</evidence>
<accession>A0A4Y2ATC0</accession>
<evidence type="ECO:0008006" key="3">
    <source>
        <dbReference type="Google" id="ProtNLM"/>
    </source>
</evidence>
<name>A0A4Y2ATC0_ARAVE</name>
<keyword evidence="2" id="KW-1185">Reference proteome</keyword>
<comment type="caution">
    <text evidence="1">The sequence shown here is derived from an EMBL/GenBank/DDBJ whole genome shotgun (WGS) entry which is preliminary data.</text>
</comment>
<dbReference type="OrthoDB" id="10233852at2759"/>
<gene>
    <name evidence="1" type="ORF">AVEN_252530_1</name>
</gene>
<sequence>MKTTSNASDIIKSVTVLDAVMWLSKAWKEISKQTIQKYFIEANFPANVCIEKHSSTVDIDVRDLQILLNNGNFSDMSAKEFISIDDDILTEVPIDNVNDIIQRYMSNDSSDDDECNINEDISDKEELSMKSYGSFLDTVSELEKFTLSQRVVEMLELLKNTTILTERRIIHKRYLQKTMLDYFKM</sequence>
<proteinExistence type="predicted"/>